<dbReference type="Proteomes" id="UP000095283">
    <property type="component" value="Unplaced"/>
</dbReference>
<name>A0A1I7XSA7_HETBA</name>
<dbReference type="AlphaFoldDB" id="A0A1I7XSA7"/>
<reference evidence="2" key="1">
    <citation type="submission" date="2016-11" db="UniProtKB">
        <authorList>
            <consortium name="WormBaseParasite"/>
        </authorList>
    </citation>
    <scope>IDENTIFICATION</scope>
</reference>
<dbReference type="WBParaSite" id="Hba_20417">
    <property type="protein sequence ID" value="Hba_20417"/>
    <property type="gene ID" value="Hba_20417"/>
</dbReference>
<protein>
    <submittedName>
        <fullName evidence="2">F-box protein</fullName>
    </submittedName>
</protein>
<organism evidence="1 2">
    <name type="scientific">Heterorhabditis bacteriophora</name>
    <name type="common">Entomopathogenic nematode worm</name>
    <dbReference type="NCBI Taxonomy" id="37862"/>
    <lineage>
        <taxon>Eukaryota</taxon>
        <taxon>Metazoa</taxon>
        <taxon>Ecdysozoa</taxon>
        <taxon>Nematoda</taxon>
        <taxon>Chromadorea</taxon>
        <taxon>Rhabditida</taxon>
        <taxon>Rhabditina</taxon>
        <taxon>Rhabditomorpha</taxon>
        <taxon>Strongyloidea</taxon>
        <taxon>Heterorhabditidae</taxon>
        <taxon>Heterorhabditis</taxon>
    </lineage>
</organism>
<evidence type="ECO:0000313" key="1">
    <source>
        <dbReference type="Proteomes" id="UP000095283"/>
    </source>
</evidence>
<evidence type="ECO:0000313" key="2">
    <source>
        <dbReference type="WBParaSite" id="Hba_20417"/>
    </source>
</evidence>
<accession>A0A1I7XSA7</accession>
<sequence length="164" mass="18396">MLVDMKNDDNGWSRFVFKFTVQLDFVARIEGPRWLKDATVLGERMSIAHTDCLYLSICGEIFSALYELTPAGQWTELEYRLSESYVDMLAFASIGPITQLLIVEGRLFVANRSSASIQLVDTIQWSSTKNVALSDALVPCFSACWGLLAIPVKGAVRLVKYSFR</sequence>
<proteinExistence type="predicted"/>
<keyword evidence="1" id="KW-1185">Reference proteome</keyword>